<dbReference type="AlphaFoldDB" id="A0A9P7DK09"/>
<dbReference type="PANTHER" id="PTHR43791">
    <property type="entry name" value="PERMEASE-RELATED"/>
    <property type="match status" value="1"/>
</dbReference>
<gene>
    <name evidence="8" type="ORF">HD556DRAFT_1431312</name>
</gene>
<evidence type="ECO:0000256" key="6">
    <source>
        <dbReference type="SAM" id="Phobius"/>
    </source>
</evidence>
<dbReference type="RefSeq" id="XP_041162104.1">
    <property type="nucleotide sequence ID" value="XM_041304998.1"/>
</dbReference>
<feature type="transmembrane region" description="Helical" evidence="6">
    <location>
        <begin position="366"/>
        <end position="386"/>
    </location>
</feature>
<evidence type="ECO:0000313" key="8">
    <source>
        <dbReference type="EMBL" id="KAG1796747.1"/>
    </source>
</evidence>
<name>A0A9P7DK09_9AGAM</name>
<dbReference type="Gene3D" id="1.20.1250.20">
    <property type="entry name" value="MFS general substrate transporter like domains"/>
    <property type="match status" value="2"/>
</dbReference>
<keyword evidence="2" id="KW-0813">Transport</keyword>
<dbReference type="Proteomes" id="UP000719766">
    <property type="component" value="Unassembled WGS sequence"/>
</dbReference>
<keyword evidence="5 6" id="KW-0472">Membrane</keyword>
<dbReference type="PANTHER" id="PTHR43791:SF6">
    <property type="entry name" value="TRANSPORTER, PUTATIVE (AFU_ORTHOLOGUE AFUA_1G16690)-RELATED"/>
    <property type="match status" value="1"/>
</dbReference>
<feature type="transmembrane region" description="Helical" evidence="6">
    <location>
        <begin position="171"/>
        <end position="193"/>
    </location>
</feature>
<feature type="transmembrane region" description="Helical" evidence="6">
    <location>
        <begin position="341"/>
        <end position="360"/>
    </location>
</feature>
<dbReference type="FunFam" id="1.20.1250.20:FF:000013">
    <property type="entry name" value="MFS general substrate transporter"/>
    <property type="match status" value="1"/>
</dbReference>
<protein>
    <submittedName>
        <fullName evidence="8">MFS general substrate transporter</fullName>
    </submittedName>
</protein>
<evidence type="ECO:0000256" key="5">
    <source>
        <dbReference type="ARBA" id="ARBA00023136"/>
    </source>
</evidence>
<evidence type="ECO:0000256" key="2">
    <source>
        <dbReference type="ARBA" id="ARBA00022448"/>
    </source>
</evidence>
<evidence type="ECO:0000256" key="1">
    <source>
        <dbReference type="ARBA" id="ARBA00004141"/>
    </source>
</evidence>
<feature type="transmembrane region" description="Helical" evidence="6">
    <location>
        <begin position="78"/>
        <end position="97"/>
    </location>
</feature>
<comment type="caution">
    <text evidence="8">The sequence shown here is derived from an EMBL/GenBank/DDBJ whole genome shotgun (WGS) entry which is preliminary data.</text>
</comment>
<dbReference type="FunFam" id="1.20.1250.20:FF:000057">
    <property type="entry name" value="MFS general substrate transporter"/>
    <property type="match status" value="1"/>
</dbReference>
<proteinExistence type="predicted"/>
<evidence type="ECO:0000256" key="4">
    <source>
        <dbReference type="ARBA" id="ARBA00022989"/>
    </source>
</evidence>
<reference evidence="8" key="1">
    <citation type="journal article" date="2020" name="New Phytol.">
        <title>Comparative genomics reveals dynamic genome evolution in host specialist ectomycorrhizal fungi.</title>
        <authorList>
            <person name="Lofgren L.A."/>
            <person name="Nguyen N.H."/>
            <person name="Vilgalys R."/>
            <person name="Ruytinx J."/>
            <person name="Liao H.L."/>
            <person name="Branco S."/>
            <person name="Kuo A."/>
            <person name="LaButti K."/>
            <person name="Lipzen A."/>
            <person name="Andreopoulos W."/>
            <person name="Pangilinan J."/>
            <person name="Riley R."/>
            <person name="Hundley H."/>
            <person name="Na H."/>
            <person name="Barry K."/>
            <person name="Grigoriev I.V."/>
            <person name="Stajich J.E."/>
            <person name="Kennedy P.G."/>
        </authorList>
    </citation>
    <scope>NUCLEOTIDE SEQUENCE</scope>
    <source>
        <strain evidence="8">S12</strain>
    </source>
</reference>
<dbReference type="GeneID" id="64598762"/>
<keyword evidence="9" id="KW-1185">Reference proteome</keyword>
<feature type="transmembrane region" description="Helical" evidence="6">
    <location>
        <begin position="109"/>
        <end position="127"/>
    </location>
</feature>
<organism evidence="8 9">
    <name type="scientific">Suillus plorans</name>
    <dbReference type="NCBI Taxonomy" id="116603"/>
    <lineage>
        <taxon>Eukaryota</taxon>
        <taxon>Fungi</taxon>
        <taxon>Dikarya</taxon>
        <taxon>Basidiomycota</taxon>
        <taxon>Agaricomycotina</taxon>
        <taxon>Agaricomycetes</taxon>
        <taxon>Agaricomycetidae</taxon>
        <taxon>Boletales</taxon>
        <taxon>Suillineae</taxon>
        <taxon>Suillaceae</taxon>
        <taxon>Suillus</taxon>
    </lineage>
</organism>
<dbReference type="InterPro" id="IPR036259">
    <property type="entry name" value="MFS_trans_sf"/>
</dbReference>
<dbReference type="PROSITE" id="PS50850">
    <property type="entry name" value="MFS"/>
    <property type="match status" value="1"/>
</dbReference>
<feature type="transmembrane region" description="Helical" evidence="6">
    <location>
        <begin position="205"/>
        <end position="225"/>
    </location>
</feature>
<feature type="transmembrane region" description="Helical" evidence="6">
    <location>
        <begin position="276"/>
        <end position="296"/>
    </location>
</feature>
<accession>A0A9P7DK09</accession>
<keyword evidence="3 6" id="KW-0812">Transmembrane</keyword>
<dbReference type="SUPFAM" id="SSF103473">
    <property type="entry name" value="MFS general substrate transporter"/>
    <property type="match status" value="1"/>
</dbReference>
<feature type="domain" description="Major facilitator superfamily (MFS) profile" evidence="7">
    <location>
        <begin position="44"/>
        <end position="451"/>
    </location>
</feature>
<comment type="subcellular location">
    <subcellularLocation>
        <location evidence="1">Membrane</location>
        <topology evidence="1">Multi-pass membrane protein</topology>
    </subcellularLocation>
</comment>
<dbReference type="OrthoDB" id="2985014at2759"/>
<feature type="transmembrane region" description="Helical" evidence="6">
    <location>
        <begin position="308"/>
        <end position="329"/>
    </location>
</feature>
<dbReference type="InterPro" id="IPR020846">
    <property type="entry name" value="MFS_dom"/>
</dbReference>
<dbReference type="InterPro" id="IPR011701">
    <property type="entry name" value="MFS"/>
</dbReference>
<keyword evidence="4 6" id="KW-1133">Transmembrane helix</keyword>
<dbReference type="GO" id="GO:0022857">
    <property type="term" value="F:transmembrane transporter activity"/>
    <property type="evidence" value="ECO:0007669"/>
    <property type="project" value="InterPro"/>
</dbReference>
<evidence type="ECO:0000259" key="7">
    <source>
        <dbReference type="PROSITE" id="PS50850"/>
    </source>
</evidence>
<dbReference type="EMBL" id="JABBWE010000018">
    <property type="protein sequence ID" value="KAG1796747.1"/>
    <property type="molecule type" value="Genomic_DNA"/>
</dbReference>
<feature type="transmembrane region" description="Helical" evidence="6">
    <location>
        <begin position="398"/>
        <end position="419"/>
    </location>
</feature>
<dbReference type="Pfam" id="PF07690">
    <property type="entry name" value="MFS_1"/>
    <property type="match status" value="1"/>
</dbReference>
<evidence type="ECO:0000313" key="9">
    <source>
        <dbReference type="Proteomes" id="UP000719766"/>
    </source>
</evidence>
<feature type="transmembrane region" description="Helical" evidence="6">
    <location>
        <begin position="431"/>
        <end position="452"/>
    </location>
</feature>
<dbReference type="GO" id="GO:0016020">
    <property type="term" value="C:membrane"/>
    <property type="evidence" value="ECO:0007669"/>
    <property type="project" value="UniProtKB-SubCell"/>
</dbReference>
<feature type="transmembrane region" description="Helical" evidence="6">
    <location>
        <begin position="139"/>
        <end position="159"/>
    </location>
</feature>
<sequence length="481" mass="54060">MPVLNDTQTGGAIGAVDDLPTGVPCPSHSRNNLERKLVRKLDLRMSVILVLYTMNMIDRSNVSNARLQGFEKDLHLRGQQYATVLSILYVGFLIMQVPGNMFLHWLERPAVFIPSCMIVWGAISVLTDPSYTGVLVARFFLGFVEAPFLPGVLFLISGWYKRDELAMRTALLFSGFLFSSAFGSLFASGILHGMQGKLGQAAWRWLFYIEGGVTILIAICAIFILPNFPHNTRWLTPEERSLAISRLLEDGYGKADESGKQTTIQGLWDAVFDWKVWWFSVAFMFQYIAHSFMGYFPTLCSTLGYDTTTTLLLCAPPWAFATIVAFALTWYSDKKQRRYKYFAASNALGTLAFIISIFTMNKAARYISLFLMAQLIAGYLVLWGWVNNTFAREPAKRAVAIALINTIGQIGNIVGPYAWPSKWGPTYRYSYAVSIAAIGVSTTMFGGMHLYLKHLNEQIERNENVKSIEELRGPVGFRYLV</sequence>
<evidence type="ECO:0000256" key="3">
    <source>
        <dbReference type="ARBA" id="ARBA00022692"/>
    </source>
</evidence>